<reference evidence="1 2" key="1">
    <citation type="journal article" date="2020" name="IScience">
        <title>Genome Sequencing of the Endangered Kingdonia uniflora (Circaeasteraceae, Ranunculales) Reveals Potential Mechanisms of Evolutionary Specialization.</title>
        <authorList>
            <person name="Sun Y."/>
            <person name="Deng T."/>
            <person name="Zhang A."/>
            <person name="Moore M.J."/>
            <person name="Landis J.B."/>
            <person name="Lin N."/>
            <person name="Zhang H."/>
            <person name="Zhang X."/>
            <person name="Huang J."/>
            <person name="Zhang X."/>
            <person name="Sun H."/>
            <person name="Wang H."/>
        </authorList>
    </citation>
    <scope>NUCLEOTIDE SEQUENCE [LARGE SCALE GENOMIC DNA]</scope>
    <source>
        <strain evidence="1">TB1705</strain>
        <tissue evidence="1">Leaf</tissue>
    </source>
</reference>
<accession>A0A7J7L745</accession>
<dbReference type="Proteomes" id="UP000541444">
    <property type="component" value="Unassembled WGS sequence"/>
</dbReference>
<protein>
    <submittedName>
        <fullName evidence="1">Uncharacterized protein</fullName>
    </submittedName>
</protein>
<dbReference type="AlphaFoldDB" id="A0A7J7L745"/>
<sequence length="121" mass="14526">AQSVSEIRSVADDEVLQTQTSTLQMLMLFNKEYWLSFISKAQYEVAYYEVDHWDREMSFNRDHSRFVFDCFKDLCFMEKAQYEINNYGTEKDNIKMSSLRNLWRNAFRNSNGMSPINIKEF</sequence>
<gene>
    <name evidence="1" type="ORF">GIB67_022500</name>
</gene>
<feature type="non-terminal residue" evidence="1">
    <location>
        <position position="1"/>
    </location>
</feature>
<organism evidence="1 2">
    <name type="scientific">Kingdonia uniflora</name>
    <dbReference type="NCBI Taxonomy" id="39325"/>
    <lineage>
        <taxon>Eukaryota</taxon>
        <taxon>Viridiplantae</taxon>
        <taxon>Streptophyta</taxon>
        <taxon>Embryophyta</taxon>
        <taxon>Tracheophyta</taxon>
        <taxon>Spermatophyta</taxon>
        <taxon>Magnoliopsida</taxon>
        <taxon>Ranunculales</taxon>
        <taxon>Circaeasteraceae</taxon>
        <taxon>Kingdonia</taxon>
    </lineage>
</organism>
<evidence type="ECO:0000313" key="2">
    <source>
        <dbReference type="Proteomes" id="UP000541444"/>
    </source>
</evidence>
<comment type="caution">
    <text evidence="1">The sequence shown here is derived from an EMBL/GenBank/DDBJ whole genome shotgun (WGS) entry which is preliminary data.</text>
</comment>
<name>A0A7J7L745_9MAGN</name>
<proteinExistence type="predicted"/>
<keyword evidence="2" id="KW-1185">Reference proteome</keyword>
<dbReference type="EMBL" id="JACGCM010002569">
    <property type="protein sequence ID" value="KAF6138466.1"/>
    <property type="molecule type" value="Genomic_DNA"/>
</dbReference>
<evidence type="ECO:0000313" key="1">
    <source>
        <dbReference type="EMBL" id="KAF6138466.1"/>
    </source>
</evidence>